<keyword evidence="13" id="KW-0067">ATP-binding</keyword>
<keyword evidence="7" id="KW-0963">Cytoplasm</keyword>
<keyword evidence="16" id="KW-0472">Membrane</keyword>
<dbReference type="InterPro" id="IPR036890">
    <property type="entry name" value="HATPase_C_sf"/>
</dbReference>
<evidence type="ECO:0000256" key="18">
    <source>
        <dbReference type="ARBA" id="ARBA00068150"/>
    </source>
</evidence>
<dbReference type="SMART" id="SM00073">
    <property type="entry name" value="HPT"/>
    <property type="match status" value="1"/>
</dbReference>
<dbReference type="PROSITE" id="PS50112">
    <property type="entry name" value="PAS"/>
    <property type="match status" value="1"/>
</dbReference>
<dbReference type="InterPro" id="IPR036641">
    <property type="entry name" value="HPT_dom_sf"/>
</dbReference>
<evidence type="ECO:0000256" key="7">
    <source>
        <dbReference type="ARBA" id="ARBA00022490"/>
    </source>
</evidence>
<dbReference type="CDD" id="cd17546">
    <property type="entry name" value="REC_hyHK_CKI1_RcsC-like"/>
    <property type="match status" value="1"/>
</dbReference>
<evidence type="ECO:0000256" key="2">
    <source>
        <dbReference type="ARBA" id="ARBA00004496"/>
    </source>
</evidence>
<dbReference type="CDD" id="cd00130">
    <property type="entry name" value="PAS"/>
    <property type="match status" value="2"/>
</dbReference>
<evidence type="ECO:0000256" key="13">
    <source>
        <dbReference type="ARBA" id="ARBA00022840"/>
    </source>
</evidence>
<dbReference type="KEGG" id="ccot:CCAX7_65010"/>
<dbReference type="Gene3D" id="3.30.565.10">
    <property type="entry name" value="Histidine kinase-like ATPase, C-terminal domain"/>
    <property type="match status" value="1"/>
</dbReference>
<comment type="subcellular location">
    <subcellularLocation>
        <location evidence="3">Cell membrane</location>
        <topology evidence="3">Multi-pass membrane protein</topology>
    </subcellularLocation>
    <subcellularLocation>
        <location evidence="2">Cytoplasm</location>
    </subcellularLocation>
</comment>
<keyword evidence="21" id="KW-1185">Reference proteome</keyword>
<dbReference type="SUPFAM" id="SSF52172">
    <property type="entry name" value="CheY-like"/>
    <property type="match status" value="1"/>
</dbReference>
<dbReference type="Pfam" id="PF01627">
    <property type="entry name" value="Hpt"/>
    <property type="match status" value="1"/>
</dbReference>
<dbReference type="CDD" id="cd00088">
    <property type="entry name" value="HPT"/>
    <property type="match status" value="1"/>
</dbReference>
<dbReference type="Gene3D" id="3.30.450.20">
    <property type="entry name" value="PAS domain"/>
    <property type="match status" value="2"/>
</dbReference>
<evidence type="ECO:0000256" key="1">
    <source>
        <dbReference type="ARBA" id="ARBA00000085"/>
    </source>
</evidence>
<keyword evidence="6" id="KW-1003">Cell membrane</keyword>
<dbReference type="PANTHER" id="PTHR45339">
    <property type="entry name" value="HYBRID SIGNAL TRANSDUCTION HISTIDINE KINASE J"/>
    <property type="match status" value="1"/>
</dbReference>
<sequence length="1057" mass="118099">MKRIRRSQNHGRSLLGAKARPALAALARFRTFSNASYEAIVISEQGRIVDVNRHFVDILGYERHEAIGQPGLMLVIPEDRELALANAAAGMETPYEIRMARRDGTTFAAEIRGRTLSYRGRRARVTTVRDITDRRQAEDKITSQAQQIQDYNVVLEYKNLELETRVDERTRDLQNLYHELQAREAQYRFLADMMPQIVWTSRPDGNLDYYNQRWYDYTGMTFVQTKDWGWKDVIHPNDFENCARRWSRAVETGGDYEVEYRLRRGADNQYRWHLGRAYPFLGPDKEVLYWVGTCTDIDDYKQAEETLRRTHDELELRVNDRTVELAAINQELHEEIAERRRVEAALNDDAERSASIIETQYEIATADFELDGTLNLIVARTMELTRAHGAVVELAEGDELFYRAACGSVSSNVGLRLKIGESLSGRCVREDQALWCDDALVDPRVNADACRKLNIRSMIVVPLHRDRQTIGVLKASSADPRAFNTRDLQTLQLMAGLMGAAISRVSDYEEKRELLAGQTQALEELEATADLLRAQTDELTQARNQALASTQAKSEFLANMSHEIRTPMNGVIGMTGLLLDTPLSEEQMDYARTIQNSGNALLTIINDILDFSKIEAGKMTIESADFDLRSVLEEVVDLMTPHAQGKGLKITYAMPPEFPSFLRGDGGRIRQIVTNLVSNAVKFTERGEVSIAVVPLQVTESHTDLQISVRDTGIGIPPERQAAVFESFTQADGSVTRKYGGTGLGLTICRQLTELMGGQIGLESVSGSGSTFWIRLSLIRLDQVRERAVIAPAAMGRLNLRVLLAEDNAVNRKLALRLLEKWGCAADAVGDGAEALRAISRKRYDVVLMDVQMPGMDGLEAVGRLRRQEQITGDRLAVVAMTAHTMQGDREHCLASGMDDYIGKPVKPDELYAALARWGSNSMRNEKTMNASTMNNDENSILRMDHLFESCGEDSDLVREVLEMFLDATPEILGRLEAAVADRDGGRVSFEAHTLKGSCRTLGADALADVSMRLEQAGKAGDLANADADFALASEEFERLCAVIESVLKQPEQELAA</sequence>
<dbReference type="InterPro" id="IPR003018">
    <property type="entry name" value="GAF"/>
</dbReference>
<evidence type="ECO:0000256" key="4">
    <source>
        <dbReference type="ARBA" id="ARBA00006402"/>
    </source>
</evidence>
<dbReference type="EMBL" id="AP025739">
    <property type="protein sequence ID" value="BDI34450.1"/>
    <property type="molecule type" value="Genomic_DNA"/>
</dbReference>
<dbReference type="Gene3D" id="3.40.50.2300">
    <property type="match status" value="1"/>
</dbReference>
<dbReference type="SMART" id="SM00091">
    <property type="entry name" value="PAS"/>
    <property type="match status" value="2"/>
</dbReference>
<dbReference type="Pfam" id="PF13185">
    <property type="entry name" value="GAF_2"/>
    <property type="match status" value="1"/>
</dbReference>
<dbReference type="Pfam" id="PF00072">
    <property type="entry name" value="Response_reg"/>
    <property type="match status" value="1"/>
</dbReference>
<proteinExistence type="inferred from homology"/>
<comment type="similarity">
    <text evidence="4">In the N-terminal section; belongs to the phytochrome family.</text>
</comment>
<dbReference type="PROSITE" id="PS50894">
    <property type="entry name" value="HPT"/>
    <property type="match status" value="1"/>
</dbReference>
<dbReference type="SUPFAM" id="SSF47226">
    <property type="entry name" value="Histidine-containing phosphotransfer domain, HPT domain"/>
    <property type="match status" value="1"/>
</dbReference>
<dbReference type="NCBIfam" id="TIGR00229">
    <property type="entry name" value="sensory_box"/>
    <property type="match status" value="2"/>
</dbReference>
<dbReference type="GO" id="GO:0005886">
    <property type="term" value="C:plasma membrane"/>
    <property type="evidence" value="ECO:0007669"/>
    <property type="project" value="UniProtKB-SubCell"/>
</dbReference>
<dbReference type="Gene3D" id="3.30.450.40">
    <property type="match status" value="1"/>
</dbReference>
<keyword evidence="12" id="KW-0418">Kinase</keyword>
<evidence type="ECO:0000256" key="17">
    <source>
        <dbReference type="ARBA" id="ARBA00064003"/>
    </source>
</evidence>
<evidence type="ECO:0000256" key="14">
    <source>
        <dbReference type="ARBA" id="ARBA00022989"/>
    </source>
</evidence>
<dbReference type="Pfam" id="PF02518">
    <property type="entry name" value="HATPase_c"/>
    <property type="match status" value="1"/>
</dbReference>
<evidence type="ECO:0000256" key="11">
    <source>
        <dbReference type="ARBA" id="ARBA00022741"/>
    </source>
</evidence>
<dbReference type="SMART" id="SM00086">
    <property type="entry name" value="PAC"/>
    <property type="match status" value="2"/>
</dbReference>
<dbReference type="SMART" id="SM00387">
    <property type="entry name" value="HATPase_c"/>
    <property type="match status" value="1"/>
</dbReference>
<evidence type="ECO:0000256" key="19">
    <source>
        <dbReference type="ARBA" id="ARBA00074306"/>
    </source>
</evidence>
<dbReference type="InterPro" id="IPR011006">
    <property type="entry name" value="CheY-like_superfamily"/>
</dbReference>
<comment type="catalytic activity">
    <reaction evidence="1">
        <text>ATP + protein L-histidine = ADP + protein N-phospho-L-histidine.</text>
        <dbReference type="EC" id="2.7.13.3"/>
    </reaction>
</comment>
<gene>
    <name evidence="20" type="ORF">CCAX7_65010</name>
</gene>
<dbReference type="InterPro" id="IPR008207">
    <property type="entry name" value="Sig_transdc_His_kin_Hpt_dom"/>
</dbReference>
<dbReference type="GO" id="GO:0005524">
    <property type="term" value="F:ATP binding"/>
    <property type="evidence" value="ECO:0007669"/>
    <property type="project" value="UniProtKB-KW"/>
</dbReference>
<evidence type="ECO:0000256" key="9">
    <source>
        <dbReference type="ARBA" id="ARBA00022679"/>
    </source>
</evidence>
<dbReference type="GO" id="GO:0032991">
    <property type="term" value="C:protein-containing complex"/>
    <property type="evidence" value="ECO:0007669"/>
    <property type="project" value="UniProtKB-ARBA"/>
</dbReference>
<dbReference type="InterPro" id="IPR013655">
    <property type="entry name" value="PAS_fold_3"/>
</dbReference>
<dbReference type="PRINTS" id="PR00344">
    <property type="entry name" value="BCTRLSENSOR"/>
</dbReference>
<dbReference type="Gene3D" id="1.10.287.130">
    <property type="match status" value="1"/>
</dbReference>
<dbReference type="FunFam" id="3.30.450.20:FF:000099">
    <property type="entry name" value="Sensory box sensor histidine kinase"/>
    <property type="match status" value="1"/>
</dbReference>
<dbReference type="CDD" id="cd16922">
    <property type="entry name" value="HATPase_EvgS-ArcB-TorS-like"/>
    <property type="match status" value="1"/>
</dbReference>
<dbReference type="Pfam" id="PF13426">
    <property type="entry name" value="PAS_9"/>
    <property type="match status" value="1"/>
</dbReference>
<evidence type="ECO:0000256" key="10">
    <source>
        <dbReference type="ARBA" id="ARBA00022692"/>
    </source>
</evidence>
<dbReference type="GO" id="GO:0000155">
    <property type="term" value="F:phosphorelay sensor kinase activity"/>
    <property type="evidence" value="ECO:0007669"/>
    <property type="project" value="InterPro"/>
</dbReference>
<dbReference type="InterPro" id="IPR003661">
    <property type="entry name" value="HisK_dim/P_dom"/>
</dbReference>
<dbReference type="SMART" id="SM00065">
    <property type="entry name" value="GAF"/>
    <property type="match status" value="1"/>
</dbReference>
<evidence type="ECO:0000256" key="6">
    <source>
        <dbReference type="ARBA" id="ARBA00022475"/>
    </source>
</evidence>
<evidence type="ECO:0000256" key="12">
    <source>
        <dbReference type="ARBA" id="ARBA00022777"/>
    </source>
</evidence>
<dbReference type="RefSeq" id="WP_165863956.1">
    <property type="nucleotide sequence ID" value="NZ_AP025739.1"/>
</dbReference>
<keyword evidence="15" id="KW-0902">Two-component regulatory system</keyword>
<dbReference type="SUPFAM" id="SSF55785">
    <property type="entry name" value="PYP-like sensor domain (PAS domain)"/>
    <property type="match status" value="2"/>
</dbReference>
<dbReference type="PANTHER" id="PTHR45339:SF1">
    <property type="entry name" value="HYBRID SIGNAL TRANSDUCTION HISTIDINE KINASE J"/>
    <property type="match status" value="1"/>
</dbReference>
<dbReference type="Proteomes" id="UP000287394">
    <property type="component" value="Chromosome"/>
</dbReference>
<dbReference type="InterPro" id="IPR029016">
    <property type="entry name" value="GAF-like_dom_sf"/>
</dbReference>
<evidence type="ECO:0000256" key="16">
    <source>
        <dbReference type="ARBA" id="ARBA00023136"/>
    </source>
</evidence>
<evidence type="ECO:0000256" key="8">
    <source>
        <dbReference type="ARBA" id="ARBA00022553"/>
    </source>
</evidence>
<accession>A0A402CQS5</accession>
<dbReference type="InterPro" id="IPR004358">
    <property type="entry name" value="Sig_transdc_His_kin-like_C"/>
</dbReference>
<comment type="subunit">
    <text evidence="17">At low DSF concentrations, interacts with RpfF.</text>
</comment>
<dbReference type="PROSITE" id="PS50113">
    <property type="entry name" value="PAC"/>
    <property type="match status" value="2"/>
</dbReference>
<dbReference type="PROSITE" id="PS50109">
    <property type="entry name" value="HIS_KIN"/>
    <property type="match status" value="1"/>
</dbReference>
<dbReference type="FunFam" id="3.30.565.10:FF:000010">
    <property type="entry name" value="Sensor histidine kinase RcsC"/>
    <property type="match status" value="1"/>
</dbReference>
<dbReference type="SUPFAM" id="SSF55874">
    <property type="entry name" value="ATPase domain of HSP90 chaperone/DNA topoisomerase II/histidine kinase"/>
    <property type="match status" value="1"/>
</dbReference>
<keyword evidence="8" id="KW-0597">Phosphoprotein</keyword>
<dbReference type="InterPro" id="IPR003594">
    <property type="entry name" value="HATPase_dom"/>
</dbReference>
<dbReference type="SUPFAM" id="SSF55781">
    <property type="entry name" value="GAF domain-like"/>
    <property type="match status" value="1"/>
</dbReference>
<dbReference type="InterPro" id="IPR005467">
    <property type="entry name" value="His_kinase_dom"/>
</dbReference>
<dbReference type="SMART" id="SM00448">
    <property type="entry name" value="REC"/>
    <property type="match status" value="1"/>
</dbReference>
<keyword evidence="11" id="KW-0547">Nucleotide-binding</keyword>
<organism evidence="20 21">
    <name type="scientific">Capsulimonas corticalis</name>
    <dbReference type="NCBI Taxonomy" id="2219043"/>
    <lineage>
        <taxon>Bacteria</taxon>
        <taxon>Bacillati</taxon>
        <taxon>Armatimonadota</taxon>
        <taxon>Armatimonadia</taxon>
        <taxon>Capsulimonadales</taxon>
        <taxon>Capsulimonadaceae</taxon>
        <taxon>Capsulimonas</taxon>
    </lineage>
</organism>
<keyword evidence="14" id="KW-1133">Transmembrane helix</keyword>
<dbReference type="InterPro" id="IPR036097">
    <property type="entry name" value="HisK_dim/P_sf"/>
</dbReference>
<protein>
    <recommendedName>
        <fullName evidence="19">Circadian input-output histidine kinase CikA</fullName>
        <ecNumber evidence="5">2.7.13.3</ecNumber>
    </recommendedName>
    <alternativeName>
        <fullName evidence="18">Sensory/regulatory protein RpfC</fullName>
    </alternativeName>
</protein>
<reference evidence="20 21" key="1">
    <citation type="journal article" date="2019" name="Int. J. Syst. Evol. Microbiol.">
        <title>Capsulimonas corticalis gen. nov., sp. nov., an aerobic capsulated bacterium, of a novel bacterial order, Capsulimonadales ord. nov., of the class Armatimonadia of the phylum Armatimonadetes.</title>
        <authorList>
            <person name="Li J."/>
            <person name="Kudo C."/>
            <person name="Tonouchi A."/>
        </authorList>
    </citation>
    <scope>NUCLEOTIDE SEQUENCE [LARGE SCALE GENOMIC DNA]</scope>
    <source>
        <strain evidence="20 21">AX-7</strain>
    </source>
</reference>
<evidence type="ECO:0000313" key="20">
    <source>
        <dbReference type="EMBL" id="BDI34450.1"/>
    </source>
</evidence>
<dbReference type="CDD" id="cd00082">
    <property type="entry name" value="HisKA"/>
    <property type="match status" value="1"/>
</dbReference>
<dbReference type="InterPro" id="IPR000014">
    <property type="entry name" value="PAS"/>
</dbReference>
<evidence type="ECO:0000256" key="15">
    <source>
        <dbReference type="ARBA" id="ARBA00023012"/>
    </source>
</evidence>
<dbReference type="AlphaFoldDB" id="A0A402CQS5"/>
<dbReference type="InterPro" id="IPR001789">
    <property type="entry name" value="Sig_transdc_resp-reg_receiver"/>
</dbReference>
<evidence type="ECO:0000256" key="5">
    <source>
        <dbReference type="ARBA" id="ARBA00012438"/>
    </source>
</evidence>
<dbReference type="SMART" id="SM00388">
    <property type="entry name" value="HisKA"/>
    <property type="match status" value="1"/>
</dbReference>
<dbReference type="InterPro" id="IPR035965">
    <property type="entry name" value="PAS-like_dom_sf"/>
</dbReference>
<dbReference type="InterPro" id="IPR000700">
    <property type="entry name" value="PAS-assoc_C"/>
</dbReference>
<dbReference type="Pfam" id="PF08447">
    <property type="entry name" value="PAS_3"/>
    <property type="match status" value="1"/>
</dbReference>
<dbReference type="Pfam" id="PF00512">
    <property type="entry name" value="HisKA"/>
    <property type="match status" value="1"/>
</dbReference>
<dbReference type="Gene3D" id="1.20.120.160">
    <property type="entry name" value="HPT domain"/>
    <property type="match status" value="1"/>
</dbReference>
<dbReference type="GO" id="GO:0005737">
    <property type="term" value="C:cytoplasm"/>
    <property type="evidence" value="ECO:0007669"/>
    <property type="project" value="UniProtKB-SubCell"/>
</dbReference>
<evidence type="ECO:0000313" key="21">
    <source>
        <dbReference type="Proteomes" id="UP000287394"/>
    </source>
</evidence>
<keyword evidence="9" id="KW-0808">Transferase</keyword>
<dbReference type="EC" id="2.7.13.3" evidence="5"/>
<dbReference type="PROSITE" id="PS50110">
    <property type="entry name" value="RESPONSE_REGULATORY"/>
    <property type="match status" value="1"/>
</dbReference>
<dbReference type="SUPFAM" id="SSF47384">
    <property type="entry name" value="Homodimeric domain of signal transducing histidine kinase"/>
    <property type="match status" value="1"/>
</dbReference>
<name>A0A402CQS5_9BACT</name>
<dbReference type="FunFam" id="1.10.287.130:FF:000002">
    <property type="entry name" value="Two-component osmosensing histidine kinase"/>
    <property type="match status" value="1"/>
</dbReference>
<evidence type="ECO:0000256" key="3">
    <source>
        <dbReference type="ARBA" id="ARBA00004651"/>
    </source>
</evidence>
<dbReference type="InterPro" id="IPR001610">
    <property type="entry name" value="PAC"/>
</dbReference>
<keyword evidence="10" id="KW-0812">Transmembrane</keyword>